<evidence type="ECO:0000313" key="1">
    <source>
        <dbReference type="EMBL" id="AET57483.1"/>
    </source>
</evidence>
<protein>
    <recommendedName>
        <fullName evidence="3">6-phospho-beta-glucosidase</fullName>
    </recommendedName>
</protein>
<dbReference type="HOGENOM" id="CLU_2634792_0_0_9"/>
<organism evidence="1 2">
    <name type="scientific">Paenibacillus terrae (strain HPL-003)</name>
    <dbReference type="NCBI Taxonomy" id="985665"/>
    <lineage>
        <taxon>Bacteria</taxon>
        <taxon>Bacillati</taxon>
        <taxon>Bacillota</taxon>
        <taxon>Bacilli</taxon>
        <taxon>Bacillales</taxon>
        <taxon>Paenibacillaceae</taxon>
        <taxon>Paenibacillus</taxon>
    </lineage>
</organism>
<gene>
    <name evidence="1" type="ordered locus">HPL003_03525</name>
</gene>
<dbReference type="EMBL" id="CP003107">
    <property type="protein sequence ID" value="AET57483.1"/>
    <property type="molecule type" value="Genomic_DNA"/>
</dbReference>
<reference key="2">
    <citation type="submission" date="2011-11" db="EMBL/GenBank/DDBJ databases">
        <authorList>
            <person name="Shin S.H."/>
            <person name="Kim S."/>
            <person name="Kim J.Y."/>
        </authorList>
    </citation>
    <scope>NUCLEOTIDE SEQUENCE</scope>
    <source>
        <strain>HPL-003</strain>
    </source>
</reference>
<name>G7VT68_PAETH</name>
<sequence length="77" mass="8578">MQSNTYSFPENFLWGGAVAARRYCTACRNGVPLFSDIGCMLAYIPAYPLTSTPEDVFVALQGEDILHMQPNSLKRTM</sequence>
<reference evidence="2" key="1">
    <citation type="submission" date="2011-11" db="EMBL/GenBank/DDBJ databases">
        <title>Complete sequence of Paenibacillus terrae HPL-003.</title>
        <authorList>
            <person name="Shin S.H."/>
            <person name="Kim S."/>
            <person name="Kim J.Y."/>
        </authorList>
    </citation>
    <scope>NUCLEOTIDE SEQUENCE [LARGE SCALE GENOMIC DNA]</scope>
    <source>
        <strain evidence="2">HPL-003</strain>
    </source>
</reference>
<dbReference type="Proteomes" id="UP000005876">
    <property type="component" value="Chromosome"/>
</dbReference>
<proteinExistence type="predicted"/>
<evidence type="ECO:0000313" key="2">
    <source>
        <dbReference type="Proteomes" id="UP000005876"/>
    </source>
</evidence>
<dbReference type="KEGG" id="pta:HPL003_03525"/>
<accession>G7VT68</accession>
<reference evidence="1 2" key="3">
    <citation type="journal article" date="2012" name="J. Bacteriol.">
        <title>Genome Sequence of Paenibacillus terrae HPL-003, a Xylanase-Producing Bacterium Isolated from Soil Found in Forest Residue.</title>
        <authorList>
            <person name="Shin S.H."/>
            <person name="Kim S."/>
            <person name="Kim J.Y."/>
            <person name="Song H.Y."/>
            <person name="Cho S.J."/>
            <person name="Kim D.R."/>
            <person name="Lee K.I."/>
            <person name="Lim H.K."/>
            <person name="Park N.J."/>
            <person name="Hwang I.T."/>
            <person name="Yang K.S."/>
        </authorList>
    </citation>
    <scope>NUCLEOTIDE SEQUENCE [LARGE SCALE GENOMIC DNA]</scope>
    <source>
        <strain evidence="1 2">HPL-003</strain>
    </source>
</reference>
<dbReference type="AlphaFoldDB" id="G7VT68"/>
<evidence type="ECO:0008006" key="3">
    <source>
        <dbReference type="Google" id="ProtNLM"/>
    </source>
</evidence>
<dbReference type="STRING" id="985665.HPL003_03525"/>